<gene>
    <name evidence="1" type="ORF">B6D57_04685</name>
</gene>
<name>A0A1W9RZX3_9BACT</name>
<dbReference type="Proteomes" id="UP000192611">
    <property type="component" value="Unassembled WGS sequence"/>
</dbReference>
<evidence type="ECO:0000313" key="2">
    <source>
        <dbReference type="Proteomes" id="UP000192611"/>
    </source>
</evidence>
<evidence type="ECO:0000313" key="1">
    <source>
        <dbReference type="EMBL" id="OQX90138.1"/>
    </source>
</evidence>
<accession>A0A1W9RZX3</accession>
<dbReference type="AlphaFoldDB" id="A0A1W9RZX3"/>
<proteinExistence type="predicted"/>
<dbReference type="EMBL" id="NATQ01000097">
    <property type="protein sequence ID" value="OQX90138.1"/>
    <property type="molecule type" value="Genomic_DNA"/>
</dbReference>
<reference evidence="2" key="1">
    <citation type="submission" date="2017-03" db="EMBL/GenBank/DDBJ databases">
        <title>Novel pathways for hydrocarbon cycling and metabolic interdependencies in hydrothermal sediment communities.</title>
        <authorList>
            <person name="Dombrowski N."/>
            <person name="Seitz K."/>
            <person name="Teske A."/>
            <person name="Baker B."/>
        </authorList>
    </citation>
    <scope>NUCLEOTIDE SEQUENCE [LARGE SCALE GENOMIC DNA]</scope>
</reference>
<evidence type="ECO:0008006" key="3">
    <source>
        <dbReference type="Google" id="ProtNLM"/>
    </source>
</evidence>
<protein>
    <recommendedName>
        <fullName evidence="3">PorV/PorQ family protein</fullName>
    </recommendedName>
</protein>
<comment type="caution">
    <text evidence="1">The sequence shown here is derived from an EMBL/GenBank/DDBJ whole genome shotgun (WGS) entry which is preliminary data.</text>
</comment>
<organism evidence="1 2">
    <name type="scientific">Candidatus Coatesbacteria bacterium 4484_99</name>
    <dbReference type="NCBI Taxonomy" id="1970774"/>
    <lineage>
        <taxon>Bacteria</taxon>
        <taxon>Candidatus Coatesiibacteriota</taxon>
    </lineage>
</organism>
<sequence>MSVGILFFIFVGVAISEDYLYAGDFMELGVGARSLGMGGAYSAICMGPDSIYYNPAGLSKIARYAGELMHAYNFKGLTKLDTITGGFKMGNIGSLGFGLQRLGIDDIKITGYDENGRPYIKETINWADNCVYFSYGRSLFNVINLGATFKYIRQGGGDWHSNGYGLDLGIQMVLPANLRFGINAQNIIGSVKWSTGVRDDLTMNLKVGGGYFIPVDAVSGGMLLAVDGDIRFAGYGESAQIHSGDFSMDMHYGGEFRIVCLFLYST</sequence>
<dbReference type="Gene3D" id="2.40.160.60">
    <property type="entry name" value="Outer membrane protein transport protein (OMPP1/FadL/TodX)"/>
    <property type="match status" value="1"/>
</dbReference>